<keyword evidence="2 5" id="KW-0812">Transmembrane</keyword>
<evidence type="ECO:0000256" key="5">
    <source>
        <dbReference type="SAM" id="Phobius"/>
    </source>
</evidence>
<feature type="transmembrane region" description="Helical" evidence="5">
    <location>
        <begin position="75"/>
        <end position="97"/>
    </location>
</feature>
<evidence type="ECO:0000256" key="2">
    <source>
        <dbReference type="ARBA" id="ARBA00022692"/>
    </source>
</evidence>
<name>A0A556N0X6_9FLAO</name>
<dbReference type="InterPro" id="IPR032808">
    <property type="entry name" value="DoxX"/>
</dbReference>
<protein>
    <submittedName>
        <fullName evidence="6">DoxX family protein</fullName>
    </submittedName>
</protein>
<evidence type="ECO:0000256" key="4">
    <source>
        <dbReference type="ARBA" id="ARBA00023136"/>
    </source>
</evidence>
<dbReference type="RefSeq" id="WP_144332795.1">
    <property type="nucleotide sequence ID" value="NZ_VLPL01000003.1"/>
</dbReference>
<evidence type="ECO:0000313" key="7">
    <source>
        <dbReference type="Proteomes" id="UP000316008"/>
    </source>
</evidence>
<dbReference type="OrthoDB" id="3385086at2"/>
<dbReference type="AlphaFoldDB" id="A0A556N0X6"/>
<evidence type="ECO:0000256" key="1">
    <source>
        <dbReference type="ARBA" id="ARBA00004141"/>
    </source>
</evidence>
<feature type="transmembrane region" description="Helical" evidence="5">
    <location>
        <begin position="103"/>
        <end position="122"/>
    </location>
</feature>
<evidence type="ECO:0000313" key="6">
    <source>
        <dbReference type="EMBL" id="TSJ45840.1"/>
    </source>
</evidence>
<comment type="subcellular location">
    <subcellularLocation>
        <location evidence="1">Membrane</location>
        <topology evidence="1">Multi-pass membrane protein</topology>
    </subcellularLocation>
</comment>
<accession>A0A556N0X6</accession>
<keyword evidence="4 5" id="KW-0472">Membrane</keyword>
<sequence>MKKTMHVLLWVAQFLLGITLIWAASLKLFQPIEQLKTMWPWTGEIAPALVRSTGVIDLLGALGVLLPSLFRFKPLLASIAAFGIVLLMISASVFHVFRGETPQIGFNIIFGLIAGFVAYGRWKLAPIPSK</sequence>
<dbReference type="Proteomes" id="UP000316008">
    <property type="component" value="Unassembled WGS sequence"/>
</dbReference>
<dbReference type="Pfam" id="PF13564">
    <property type="entry name" value="DoxX_2"/>
    <property type="match status" value="1"/>
</dbReference>
<comment type="caution">
    <text evidence="6">The sequence shown here is derived from an EMBL/GenBank/DDBJ whole genome shotgun (WGS) entry which is preliminary data.</text>
</comment>
<organism evidence="6 7">
    <name type="scientific">Fluviicola chungangensis</name>
    <dbReference type="NCBI Taxonomy" id="2597671"/>
    <lineage>
        <taxon>Bacteria</taxon>
        <taxon>Pseudomonadati</taxon>
        <taxon>Bacteroidota</taxon>
        <taxon>Flavobacteriia</taxon>
        <taxon>Flavobacteriales</taxon>
        <taxon>Crocinitomicaceae</taxon>
        <taxon>Fluviicola</taxon>
    </lineage>
</organism>
<keyword evidence="3 5" id="KW-1133">Transmembrane helix</keyword>
<dbReference type="GO" id="GO:0016020">
    <property type="term" value="C:membrane"/>
    <property type="evidence" value="ECO:0007669"/>
    <property type="project" value="UniProtKB-SubCell"/>
</dbReference>
<gene>
    <name evidence="6" type="ORF">FO442_08825</name>
</gene>
<proteinExistence type="predicted"/>
<reference evidence="6 7" key="1">
    <citation type="submission" date="2019-07" db="EMBL/GenBank/DDBJ databases">
        <authorList>
            <person name="Huq M.A."/>
        </authorList>
    </citation>
    <scope>NUCLEOTIDE SEQUENCE [LARGE SCALE GENOMIC DNA]</scope>
    <source>
        <strain evidence="6 7">MAH-3</strain>
    </source>
</reference>
<dbReference type="EMBL" id="VLPL01000003">
    <property type="protein sequence ID" value="TSJ45840.1"/>
    <property type="molecule type" value="Genomic_DNA"/>
</dbReference>
<evidence type="ECO:0000256" key="3">
    <source>
        <dbReference type="ARBA" id="ARBA00022989"/>
    </source>
</evidence>
<keyword evidence="7" id="KW-1185">Reference proteome</keyword>